<dbReference type="PROSITE" id="PS50011">
    <property type="entry name" value="PROTEIN_KINASE_DOM"/>
    <property type="match status" value="1"/>
</dbReference>
<dbReference type="AlphaFoldDB" id="A0AAP0WWX7"/>
<evidence type="ECO:0000313" key="2">
    <source>
        <dbReference type="EMBL" id="KAK9279083.1"/>
    </source>
</evidence>
<dbReference type="GO" id="GO:0005886">
    <property type="term" value="C:plasma membrane"/>
    <property type="evidence" value="ECO:0007669"/>
    <property type="project" value="TreeGrafter"/>
</dbReference>
<dbReference type="PANTHER" id="PTHR27003">
    <property type="entry name" value="OS07G0166700 PROTEIN"/>
    <property type="match status" value="1"/>
</dbReference>
<dbReference type="Proteomes" id="UP001415857">
    <property type="component" value="Unassembled WGS sequence"/>
</dbReference>
<proteinExistence type="predicted"/>
<keyword evidence="3" id="KW-1185">Reference proteome</keyword>
<dbReference type="Pfam" id="PF07714">
    <property type="entry name" value="PK_Tyr_Ser-Thr"/>
    <property type="match status" value="1"/>
</dbReference>
<reference evidence="2 3" key="1">
    <citation type="journal article" date="2024" name="Plant J.">
        <title>Genome sequences and population genomics reveal climatic adaptation and genomic divergence between two closely related sweetgum species.</title>
        <authorList>
            <person name="Xu W.Q."/>
            <person name="Ren C.Q."/>
            <person name="Zhang X.Y."/>
            <person name="Comes H.P."/>
            <person name="Liu X.H."/>
            <person name="Li Y.G."/>
            <person name="Kettle C.J."/>
            <person name="Jalonen R."/>
            <person name="Gaisberger H."/>
            <person name="Ma Y.Z."/>
            <person name="Qiu Y.X."/>
        </authorList>
    </citation>
    <scope>NUCLEOTIDE SEQUENCE [LARGE SCALE GENOMIC DNA]</scope>
    <source>
        <strain evidence="2">Hangzhou</strain>
    </source>
</reference>
<comment type="caution">
    <text evidence="2">The sequence shown here is derived from an EMBL/GenBank/DDBJ whole genome shotgun (WGS) entry which is preliminary data.</text>
</comment>
<dbReference type="InterPro" id="IPR001245">
    <property type="entry name" value="Ser-Thr/Tyr_kinase_cat_dom"/>
</dbReference>
<dbReference type="SUPFAM" id="SSF56112">
    <property type="entry name" value="Protein kinase-like (PK-like)"/>
    <property type="match status" value="1"/>
</dbReference>
<feature type="domain" description="Protein kinase" evidence="1">
    <location>
        <begin position="1"/>
        <end position="251"/>
    </location>
</feature>
<name>A0AAP0WWX7_LIQFO</name>
<dbReference type="InterPro" id="IPR000719">
    <property type="entry name" value="Prot_kinase_dom"/>
</dbReference>
<dbReference type="Gene3D" id="1.10.510.10">
    <property type="entry name" value="Transferase(Phosphotransferase) domain 1"/>
    <property type="match status" value="2"/>
</dbReference>
<dbReference type="GO" id="GO:0005524">
    <property type="term" value="F:ATP binding"/>
    <property type="evidence" value="ECO:0007669"/>
    <property type="project" value="InterPro"/>
</dbReference>
<organism evidence="2 3">
    <name type="scientific">Liquidambar formosana</name>
    <name type="common">Formosan gum</name>
    <dbReference type="NCBI Taxonomy" id="63359"/>
    <lineage>
        <taxon>Eukaryota</taxon>
        <taxon>Viridiplantae</taxon>
        <taxon>Streptophyta</taxon>
        <taxon>Embryophyta</taxon>
        <taxon>Tracheophyta</taxon>
        <taxon>Spermatophyta</taxon>
        <taxon>Magnoliopsida</taxon>
        <taxon>eudicotyledons</taxon>
        <taxon>Gunneridae</taxon>
        <taxon>Pentapetalae</taxon>
        <taxon>Saxifragales</taxon>
        <taxon>Altingiaceae</taxon>
        <taxon>Liquidambar</taxon>
    </lineage>
</organism>
<dbReference type="GO" id="GO:0004714">
    <property type="term" value="F:transmembrane receptor protein tyrosine kinase activity"/>
    <property type="evidence" value="ECO:0007669"/>
    <property type="project" value="InterPro"/>
</dbReference>
<dbReference type="PANTHER" id="PTHR27003:SF88">
    <property type="entry name" value="RECEPTOR-LIKE PROTEIN KINASE THESEUS 1"/>
    <property type="match status" value="1"/>
</dbReference>
<accession>A0AAP0WWX7</accession>
<dbReference type="InterPro" id="IPR008271">
    <property type="entry name" value="Ser/Thr_kinase_AS"/>
</dbReference>
<protein>
    <recommendedName>
        <fullName evidence="1">Protein kinase domain-containing protein</fullName>
    </recommendedName>
</protein>
<dbReference type="EMBL" id="JBBPBK010000008">
    <property type="protein sequence ID" value="KAK9279083.1"/>
    <property type="molecule type" value="Genomic_DNA"/>
</dbReference>
<dbReference type="InterPro" id="IPR045272">
    <property type="entry name" value="ANXUR1/2-like"/>
</dbReference>
<evidence type="ECO:0000313" key="3">
    <source>
        <dbReference type="Proteomes" id="UP001415857"/>
    </source>
</evidence>
<dbReference type="InterPro" id="IPR011009">
    <property type="entry name" value="Kinase-like_dom_sf"/>
</dbReference>
<evidence type="ECO:0000259" key="1">
    <source>
        <dbReference type="PROSITE" id="PS50011"/>
    </source>
</evidence>
<dbReference type="GO" id="GO:0009506">
    <property type="term" value="C:plasmodesma"/>
    <property type="evidence" value="ECO:0007669"/>
    <property type="project" value="TreeGrafter"/>
</dbReference>
<gene>
    <name evidence="2" type="ORF">L1049_012758</name>
</gene>
<dbReference type="PROSITE" id="PS00108">
    <property type="entry name" value="PROTEIN_KINASE_ST"/>
    <property type="match status" value="1"/>
</dbReference>
<sequence length="251" mass="28575">MSLIGHCKENSELILVYDYMVNGIMRDYLYKKNLPRLPWKLRLDIYIGVARGLHYLHTRVSRGIIHKDVKTSNIFLSDSFIAKQLTEKSDVNPFGVVLLEVYCIKPAMNTKLPEEQVILAEWAMDLKKNGKLHQAIDPLLTNIVNTELVKKFSNATEECLEERGVDRLSMGKVLWMLESALQLHKASLKGKTEEKNGSSFTSFASPTILAILAVPTPLPLNRHFLYQKRFKGPSKVQVVIDKHLETIMKGI</sequence>